<dbReference type="Gene3D" id="3.40.50.720">
    <property type="entry name" value="NAD(P)-binding Rossmann-like Domain"/>
    <property type="match status" value="1"/>
</dbReference>
<dbReference type="AlphaFoldDB" id="A0A6L2N354"/>
<comment type="caution">
    <text evidence="1">The sequence shown here is derived from an EMBL/GenBank/DDBJ whole genome shotgun (WGS) entry which is preliminary data.</text>
</comment>
<dbReference type="EMBL" id="BKCJ010008099">
    <property type="protein sequence ID" value="GEU80543.1"/>
    <property type="molecule type" value="Genomic_DNA"/>
</dbReference>
<dbReference type="SUPFAM" id="SSF51735">
    <property type="entry name" value="NAD(P)-binding Rossmann-fold domains"/>
    <property type="match status" value="1"/>
</dbReference>
<dbReference type="InterPro" id="IPR036291">
    <property type="entry name" value="NAD(P)-bd_dom_sf"/>
</dbReference>
<accession>A0A6L2N354</accession>
<evidence type="ECO:0000313" key="1">
    <source>
        <dbReference type="EMBL" id="GEU80543.1"/>
    </source>
</evidence>
<reference evidence="1" key="1">
    <citation type="journal article" date="2019" name="Sci. Rep.">
        <title>Draft genome of Tanacetum cinerariifolium, the natural source of mosquito coil.</title>
        <authorList>
            <person name="Yamashiro T."/>
            <person name="Shiraishi A."/>
            <person name="Satake H."/>
            <person name="Nakayama K."/>
        </authorList>
    </citation>
    <scope>NUCLEOTIDE SEQUENCE</scope>
</reference>
<name>A0A6L2N354_TANCI</name>
<sequence>MAEKMVKYATPLNRWLDPKTDMASTVIYLVNYLVSDDSRYMTETTIFVDGARSVIRPCMKAFIYFGRLDYDEFVYEWVKIKSILSSITIEIDLRSELIDEEPKIIDAEDLD</sequence>
<organism evidence="1">
    <name type="scientific">Tanacetum cinerariifolium</name>
    <name type="common">Dalmatian daisy</name>
    <name type="synonym">Chrysanthemum cinerariifolium</name>
    <dbReference type="NCBI Taxonomy" id="118510"/>
    <lineage>
        <taxon>Eukaryota</taxon>
        <taxon>Viridiplantae</taxon>
        <taxon>Streptophyta</taxon>
        <taxon>Embryophyta</taxon>
        <taxon>Tracheophyta</taxon>
        <taxon>Spermatophyta</taxon>
        <taxon>Magnoliopsida</taxon>
        <taxon>eudicotyledons</taxon>
        <taxon>Gunneridae</taxon>
        <taxon>Pentapetalae</taxon>
        <taxon>asterids</taxon>
        <taxon>campanulids</taxon>
        <taxon>Asterales</taxon>
        <taxon>Asteraceae</taxon>
        <taxon>Asteroideae</taxon>
        <taxon>Anthemideae</taxon>
        <taxon>Anthemidinae</taxon>
        <taxon>Tanacetum</taxon>
    </lineage>
</organism>
<proteinExistence type="predicted"/>
<gene>
    <name evidence="1" type="ORF">Tci_052521</name>
</gene>
<protein>
    <submittedName>
        <fullName evidence="1">Carbonyl reductase [NADPH] 2-like isoform X1</fullName>
    </submittedName>
</protein>